<dbReference type="VEuPathDB" id="FungiDB:H257_00149"/>
<protein>
    <recommendedName>
        <fullName evidence="2">WRKY19-like zinc finger domain-containing protein</fullName>
    </recommendedName>
</protein>
<feature type="region of interest" description="Disordered" evidence="1">
    <location>
        <begin position="49"/>
        <end position="69"/>
    </location>
</feature>
<reference evidence="3" key="1">
    <citation type="submission" date="2013-12" db="EMBL/GenBank/DDBJ databases">
        <title>The Genome Sequence of Aphanomyces astaci APO3.</title>
        <authorList>
            <consortium name="The Broad Institute Genomics Platform"/>
            <person name="Russ C."/>
            <person name="Tyler B."/>
            <person name="van West P."/>
            <person name="Dieguez-Uribeondo J."/>
            <person name="Young S.K."/>
            <person name="Zeng Q."/>
            <person name="Gargeya S."/>
            <person name="Fitzgerald M."/>
            <person name="Abouelleil A."/>
            <person name="Alvarado L."/>
            <person name="Chapman S.B."/>
            <person name="Gainer-Dewar J."/>
            <person name="Goldberg J."/>
            <person name="Griggs A."/>
            <person name="Gujja S."/>
            <person name="Hansen M."/>
            <person name="Howarth C."/>
            <person name="Imamovic A."/>
            <person name="Ireland A."/>
            <person name="Larimer J."/>
            <person name="McCowan C."/>
            <person name="Murphy C."/>
            <person name="Pearson M."/>
            <person name="Poon T.W."/>
            <person name="Priest M."/>
            <person name="Roberts A."/>
            <person name="Saif S."/>
            <person name="Shea T."/>
            <person name="Sykes S."/>
            <person name="Wortman J."/>
            <person name="Nusbaum C."/>
            <person name="Birren B."/>
        </authorList>
    </citation>
    <scope>NUCLEOTIDE SEQUENCE [LARGE SCALE GENOMIC DNA]</scope>
    <source>
        <strain evidence="3">APO3</strain>
    </source>
</reference>
<dbReference type="EMBL" id="KI913114">
    <property type="protein sequence ID" value="ETV88599.1"/>
    <property type="molecule type" value="Genomic_DNA"/>
</dbReference>
<evidence type="ECO:0000259" key="2">
    <source>
        <dbReference type="Pfam" id="PF24906"/>
    </source>
</evidence>
<organism evidence="3">
    <name type="scientific">Aphanomyces astaci</name>
    <name type="common">Crayfish plague agent</name>
    <dbReference type="NCBI Taxonomy" id="112090"/>
    <lineage>
        <taxon>Eukaryota</taxon>
        <taxon>Sar</taxon>
        <taxon>Stramenopiles</taxon>
        <taxon>Oomycota</taxon>
        <taxon>Saprolegniomycetes</taxon>
        <taxon>Saprolegniales</taxon>
        <taxon>Verrucalvaceae</taxon>
        <taxon>Aphanomyces</taxon>
    </lineage>
</organism>
<evidence type="ECO:0000313" key="3">
    <source>
        <dbReference type="EMBL" id="ETV88599.1"/>
    </source>
</evidence>
<gene>
    <name evidence="3" type="ORF">H257_00149</name>
</gene>
<sequence length="158" mass="17432">MQQQQDGPYLLPSIAGGHGVALCAHTNCRRFAKIHGVCILHSRVIVRPTSPPQSHSNRSRMLPNAHEKRRNHNRRCRIEQCRSYARGGGYCTRHGGGRKCSVPGCTTSSQTGGYCRQHGGGSKCREPTCRQFARVGGRCLIHRDSHEDESSSVGEVQL</sequence>
<dbReference type="GeneID" id="20802145"/>
<accession>W4HBG9</accession>
<proteinExistence type="predicted"/>
<dbReference type="Pfam" id="PF24906">
    <property type="entry name" value="Zf_WRKY19"/>
    <property type="match status" value="2"/>
</dbReference>
<dbReference type="OrthoDB" id="65927at2759"/>
<dbReference type="AlphaFoldDB" id="W4HBG9"/>
<feature type="domain" description="WRKY19-like zinc finger" evidence="2">
    <location>
        <begin position="97"/>
        <end position="120"/>
    </location>
</feature>
<evidence type="ECO:0000256" key="1">
    <source>
        <dbReference type="SAM" id="MobiDB-lite"/>
    </source>
</evidence>
<feature type="domain" description="WRKY19-like zinc finger" evidence="2">
    <location>
        <begin position="74"/>
        <end position="96"/>
    </location>
</feature>
<dbReference type="RefSeq" id="XP_009820999.1">
    <property type="nucleotide sequence ID" value="XM_009822697.1"/>
</dbReference>
<name>W4HBG9_APHAT</name>
<dbReference type="STRING" id="112090.W4HBG9"/>
<dbReference type="InterPro" id="IPR056866">
    <property type="entry name" value="Znf_WRKY19"/>
</dbReference>